<dbReference type="OrthoDB" id="9809287at2"/>
<dbReference type="SUPFAM" id="SSF51735">
    <property type="entry name" value="NAD(P)-binding Rossmann-fold domains"/>
    <property type="match status" value="1"/>
</dbReference>
<dbReference type="GO" id="GO:0016616">
    <property type="term" value="F:oxidoreductase activity, acting on the CH-OH group of donors, NAD or NADP as acceptor"/>
    <property type="evidence" value="ECO:0007669"/>
    <property type="project" value="TreeGrafter"/>
</dbReference>
<dbReference type="FunFam" id="3.40.50.720:FF:000084">
    <property type="entry name" value="Short-chain dehydrogenase reductase"/>
    <property type="match status" value="1"/>
</dbReference>
<proteinExistence type="inferred from homology"/>
<comment type="similarity">
    <text evidence="1">Belongs to the short-chain dehydrogenases/reductases (SDR) family.</text>
</comment>
<sequence length="255" mass="26816">MPDRLKGKVAVVTGIASGIGSGIALAFAAEGAQVVGVDLNVAGAQAVAAKARERGLDISVEAPVNLLNESECRELMEGTARRYGGLDVLVNAAAVVEFAWIHEMTLAQWRKTIAGELDIVFLPCQAAWPHLLKRGQGAIINFASVAAHQATEALPAVAHAAGKGGIRAMTKQLAMEGASNRIRANSISPGLIVSDATRAAFEQNPGFKKVIEDKIMLDRLGQPEDIAWAAVYLASDEASWVTGSDFIIDGGMTSW</sequence>
<dbReference type="Pfam" id="PF13561">
    <property type="entry name" value="adh_short_C2"/>
    <property type="match status" value="1"/>
</dbReference>
<dbReference type="InterPro" id="IPR036291">
    <property type="entry name" value="NAD(P)-bd_dom_sf"/>
</dbReference>
<dbReference type="PRINTS" id="PR00080">
    <property type="entry name" value="SDRFAMILY"/>
</dbReference>
<dbReference type="InterPro" id="IPR002347">
    <property type="entry name" value="SDR_fam"/>
</dbReference>
<gene>
    <name evidence="2" type="ORF">C2L65_44865</name>
</gene>
<name>A0A2I8F4R9_9BURK</name>
<dbReference type="PRINTS" id="PR00081">
    <property type="entry name" value="GDHRDH"/>
</dbReference>
<evidence type="ECO:0000313" key="3">
    <source>
        <dbReference type="Proteomes" id="UP000243502"/>
    </source>
</evidence>
<dbReference type="PANTHER" id="PTHR42760">
    <property type="entry name" value="SHORT-CHAIN DEHYDROGENASES/REDUCTASES FAMILY MEMBER"/>
    <property type="match status" value="1"/>
</dbReference>
<dbReference type="AlphaFoldDB" id="A0A2I8F4R9"/>
<dbReference type="RefSeq" id="WP_042314896.1">
    <property type="nucleotide sequence ID" value="NZ_CP026114.1"/>
</dbReference>
<accession>A0A2I8F4R9</accession>
<organism evidence="2 3">
    <name type="scientific">Paraburkholderia terrae</name>
    <dbReference type="NCBI Taxonomy" id="311230"/>
    <lineage>
        <taxon>Bacteria</taxon>
        <taxon>Pseudomonadati</taxon>
        <taxon>Pseudomonadota</taxon>
        <taxon>Betaproteobacteria</taxon>
        <taxon>Burkholderiales</taxon>
        <taxon>Burkholderiaceae</taxon>
        <taxon>Paraburkholderia</taxon>
    </lineage>
</organism>
<protein>
    <submittedName>
        <fullName evidence="2">SDR family NAD(P)-dependent oxidoreductase</fullName>
    </submittedName>
</protein>
<dbReference type="EMBL" id="CP026114">
    <property type="protein sequence ID" value="AUT66718.1"/>
    <property type="molecule type" value="Genomic_DNA"/>
</dbReference>
<reference evidence="2 3" key="1">
    <citation type="submission" date="2018-01" db="EMBL/GenBank/DDBJ databases">
        <title>Species boundaries and ecological features among Paraburkholderia terrae DSMZ17804T, P. hospita DSMZ17164T and P. caribensis DSMZ13236T.</title>
        <authorList>
            <person name="Pratama A.A."/>
        </authorList>
    </citation>
    <scope>NUCLEOTIDE SEQUENCE [LARGE SCALE GENOMIC DNA]</scope>
    <source>
        <strain evidence="2 3">DSM 17804</strain>
    </source>
</reference>
<evidence type="ECO:0000313" key="2">
    <source>
        <dbReference type="EMBL" id="AUT66718.1"/>
    </source>
</evidence>
<dbReference type="Gene3D" id="3.40.50.720">
    <property type="entry name" value="NAD(P)-binding Rossmann-like Domain"/>
    <property type="match status" value="1"/>
</dbReference>
<dbReference type="KEGG" id="pter:C2L65_44865"/>
<dbReference type="Proteomes" id="UP000243502">
    <property type="component" value="Chromosome 4"/>
</dbReference>
<evidence type="ECO:0000256" key="1">
    <source>
        <dbReference type="ARBA" id="ARBA00006484"/>
    </source>
</evidence>